<reference evidence="2" key="1">
    <citation type="submission" date="2025-08" db="UniProtKB">
        <authorList>
            <consortium name="Ensembl"/>
        </authorList>
    </citation>
    <scope>IDENTIFICATION</scope>
</reference>
<proteinExistence type="predicted"/>
<evidence type="ECO:0000313" key="3">
    <source>
        <dbReference type="Proteomes" id="UP000261340"/>
    </source>
</evidence>
<protein>
    <submittedName>
        <fullName evidence="2">Uncharacterized protein</fullName>
    </submittedName>
</protein>
<reference evidence="2" key="2">
    <citation type="submission" date="2025-09" db="UniProtKB">
        <authorList>
            <consortium name="Ensembl"/>
        </authorList>
    </citation>
    <scope>IDENTIFICATION</scope>
</reference>
<dbReference type="OMA" id="SVEIRMC"/>
<dbReference type="Proteomes" id="UP000261340">
    <property type="component" value="Unplaced"/>
</dbReference>
<dbReference type="AlphaFoldDB" id="A0A3Q0SH54"/>
<evidence type="ECO:0000256" key="1">
    <source>
        <dbReference type="SAM" id="MobiDB-lite"/>
    </source>
</evidence>
<evidence type="ECO:0000313" key="2">
    <source>
        <dbReference type="Ensembl" id="ENSACIP00000020978.1"/>
    </source>
</evidence>
<dbReference type="Ensembl" id="ENSACIT00000021525.1">
    <property type="protein sequence ID" value="ENSACIP00000020978.1"/>
    <property type="gene ID" value="ENSACIG00000016305.1"/>
</dbReference>
<name>A0A3Q0SH54_AMPCI</name>
<feature type="region of interest" description="Disordered" evidence="1">
    <location>
        <begin position="1"/>
        <end position="35"/>
    </location>
</feature>
<dbReference type="STRING" id="61819.ENSACIP00000020978"/>
<organism evidence="2 3">
    <name type="scientific">Amphilophus citrinellus</name>
    <name type="common">Midas cichlid</name>
    <name type="synonym">Cichlasoma citrinellum</name>
    <dbReference type="NCBI Taxonomy" id="61819"/>
    <lineage>
        <taxon>Eukaryota</taxon>
        <taxon>Metazoa</taxon>
        <taxon>Chordata</taxon>
        <taxon>Craniata</taxon>
        <taxon>Vertebrata</taxon>
        <taxon>Euteleostomi</taxon>
        <taxon>Actinopterygii</taxon>
        <taxon>Neopterygii</taxon>
        <taxon>Teleostei</taxon>
        <taxon>Neoteleostei</taxon>
        <taxon>Acanthomorphata</taxon>
        <taxon>Ovalentaria</taxon>
        <taxon>Cichlomorphae</taxon>
        <taxon>Cichliformes</taxon>
        <taxon>Cichlidae</taxon>
        <taxon>New World cichlids</taxon>
        <taxon>Cichlasomatinae</taxon>
        <taxon>Heroini</taxon>
        <taxon>Amphilophus</taxon>
    </lineage>
</organism>
<sequence length="73" mass="7925">MASQVATPTSLQTTATSSSTSLSSPALSPSSPVQLSPDDVELLAKLEEQNRAEQHISFLSVLIYLKMRYRVSE</sequence>
<keyword evidence="3" id="KW-1185">Reference proteome</keyword>
<accession>A0A3Q0SH54</accession>